<dbReference type="Gene3D" id="3.30.300.30">
    <property type="match status" value="1"/>
</dbReference>
<dbReference type="Gene3D" id="3.40.50.12780">
    <property type="entry name" value="N-terminal domain of ligase-like"/>
    <property type="match status" value="1"/>
</dbReference>
<dbReference type="GO" id="GO:0016874">
    <property type="term" value="F:ligase activity"/>
    <property type="evidence" value="ECO:0007669"/>
    <property type="project" value="UniProtKB-KW"/>
</dbReference>
<evidence type="ECO:0000259" key="5">
    <source>
        <dbReference type="Pfam" id="PF00501"/>
    </source>
</evidence>
<keyword evidence="8" id="KW-1185">Reference proteome</keyword>
<dbReference type="RefSeq" id="WP_268758472.1">
    <property type="nucleotide sequence ID" value="NZ_CP113836.1"/>
</dbReference>
<evidence type="ECO:0000313" key="8">
    <source>
        <dbReference type="Proteomes" id="UP001163203"/>
    </source>
</evidence>
<dbReference type="SUPFAM" id="SSF56801">
    <property type="entry name" value="Acetyl-CoA synthetase-like"/>
    <property type="match status" value="1"/>
</dbReference>
<evidence type="ECO:0000256" key="4">
    <source>
        <dbReference type="ARBA" id="ARBA00023098"/>
    </source>
</evidence>
<organism evidence="7 8">
    <name type="scientific">Amycolatopsis cynarae</name>
    <dbReference type="NCBI Taxonomy" id="2995223"/>
    <lineage>
        <taxon>Bacteria</taxon>
        <taxon>Bacillati</taxon>
        <taxon>Actinomycetota</taxon>
        <taxon>Actinomycetes</taxon>
        <taxon>Pseudonocardiales</taxon>
        <taxon>Pseudonocardiaceae</taxon>
        <taxon>Amycolatopsis</taxon>
    </lineage>
</organism>
<keyword evidence="4" id="KW-0443">Lipid metabolism</keyword>
<dbReference type="PANTHER" id="PTHR43859">
    <property type="entry name" value="ACYL-ACTIVATING ENZYME"/>
    <property type="match status" value="1"/>
</dbReference>
<proteinExistence type="inferred from homology"/>
<dbReference type="PANTHER" id="PTHR43859:SF4">
    <property type="entry name" value="BUTANOATE--COA LIGASE AAE1-RELATED"/>
    <property type="match status" value="1"/>
</dbReference>
<dbReference type="InterPro" id="IPR045851">
    <property type="entry name" value="AMP-bd_C_sf"/>
</dbReference>
<evidence type="ECO:0000256" key="2">
    <source>
        <dbReference type="ARBA" id="ARBA00022598"/>
    </source>
</evidence>
<dbReference type="InterPro" id="IPR025110">
    <property type="entry name" value="AMP-bd_C"/>
</dbReference>
<dbReference type="EMBL" id="CP113836">
    <property type="protein sequence ID" value="WAL68379.1"/>
    <property type="molecule type" value="Genomic_DNA"/>
</dbReference>
<keyword evidence="2 7" id="KW-0436">Ligase</keyword>
<reference evidence="7" key="1">
    <citation type="submission" date="2022-11" db="EMBL/GenBank/DDBJ databases">
        <authorList>
            <person name="Mo P."/>
        </authorList>
    </citation>
    <scope>NUCLEOTIDE SEQUENCE</scope>
    <source>
        <strain evidence="7">HUAS 11-8</strain>
    </source>
</reference>
<evidence type="ECO:0000256" key="3">
    <source>
        <dbReference type="ARBA" id="ARBA00022832"/>
    </source>
</evidence>
<dbReference type="InterPro" id="IPR000873">
    <property type="entry name" value="AMP-dep_synth/lig_dom"/>
</dbReference>
<dbReference type="InterPro" id="IPR042099">
    <property type="entry name" value="ANL_N_sf"/>
</dbReference>
<comment type="similarity">
    <text evidence="1">Belongs to the ATP-dependent AMP-binding enzyme family.</text>
</comment>
<evidence type="ECO:0000259" key="6">
    <source>
        <dbReference type="Pfam" id="PF13193"/>
    </source>
</evidence>
<dbReference type="Pfam" id="PF13193">
    <property type="entry name" value="AMP-binding_C"/>
    <property type="match status" value="1"/>
</dbReference>
<feature type="domain" description="AMP-dependent synthetase/ligase" evidence="5">
    <location>
        <begin position="19"/>
        <end position="398"/>
    </location>
</feature>
<dbReference type="Pfam" id="PF00501">
    <property type="entry name" value="AMP-binding"/>
    <property type="match status" value="1"/>
</dbReference>
<accession>A0ABY7BAE1</accession>
<evidence type="ECO:0000256" key="1">
    <source>
        <dbReference type="ARBA" id="ARBA00006432"/>
    </source>
</evidence>
<dbReference type="CDD" id="cd12119">
    <property type="entry name" value="ttLC_FACS_AlkK_like"/>
    <property type="match status" value="1"/>
</dbReference>
<dbReference type="Proteomes" id="UP001163203">
    <property type="component" value="Chromosome"/>
</dbReference>
<evidence type="ECO:0000313" key="7">
    <source>
        <dbReference type="EMBL" id="WAL68379.1"/>
    </source>
</evidence>
<name>A0ABY7BAE1_9PSEU</name>
<keyword evidence="3" id="KW-0276">Fatty acid metabolism</keyword>
<sequence>MMDQPLLLNTLLWRTERLFHDKKIVTRTGPGEYHSYTYADYAKRVRRLASALLDFGVKPGDRVGTIAWNHYRHFETYFGVPGIGAVLHTINMRLFPEQQQYLINHAQDSVLIIDEDQIPVVEQLVELGIPSVRAFIVMGDGPVPETTLSPVHRYDDLVAAGHEDYEFPVFDENTAAAMCYTSATTGDPKGVVYSHRAMVLQAMCLAMHDKLNMSERQVWLEVAPMFHCNGWNIPHTALLQGATLVLPGIHPLDADYVRTIEDLRVTGMNGAVTIGTMMRDFVRASDREWDLSSLETMWLGGQAPSLAIMQWWEQTYGTYVVQGYGMTECTPQICFNSIKSTLAERGEDEVYALRQKGGQPIPLMKIKVVGEDGAELPWDGTSVGDFWVQSPFTAREYFEDERTKESMVGGWFRTGDVGAIDPDGYVIIKDRSKDLIKSGGEWISSIDLENALMAHPKVREATVVSVPHEKWLERPLACVVPADESLTEDELREYLLQGFAKWWIPDSFLFVTEVPKTSVGKYNKKEIRGIYAQGGNAEILRRIGVGSAKPVA</sequence>
<feature type="domain" description="AMP-binding enzyme C-terminal" evidence="6">
    <location>
        <begin position="448"/>
        <end position="521"/>
    </location>
</feature>
<gene>
    <name evidence="7" type="ORF">ORV05_11605</name>
</gene>
<dbReference type="NCBIfam" id="NF004837">
    <property type="entry name" value="PRK06187.1"/>
    <property type="match status" value="1"/>
</dbReference>
<protein>
    <submittedName>
        <fullName evidence="7">Long-chain fatty acid--CoA ligase</fullName>
    </submittedName>
</protein>